<name>A0A2S8B5U0_9SPHN</name>
<evidence type="ECO:0000313" key="2">
    <source>
        <dbReference type="EMBL" id="PQM27774.1"/>
    </source>
</evidence>
<dbReference type="Proteomes" id="UP000238954">
    <property type="component" value="Chromosome"/>
</dbReference>
<protein>
    <submittedName>
        <fullName evidence="2">Uncharacterized protein</fullName>
    </submittedName>
</protein>
<evidence type="ECO:0000313" key="3">
    <source>
        <dbReference type="Proteomes" id="UP000238954"/>
    </source>
</evidence>
<dbReference type="AlphaFoldDB" id="A0A2S8B5U0"/>
<feature type="region of interest" description="Disordered" evidence="1">
    <location>
        <begin position="33"/>
        <end position="54"/>
    </location>
</feature>
<comment type="caution">
    <text evidence="2">The sequence shown here is derived from an EMBL/GenBank/DDBJ whole genome shotgun (WGS) entry which is preliminary data.</text>
</comment>
<evidence type="ECO:0000256" key="1">
    <source>
        <dbReference type="SAM" id="MobiDB-lite"/>
    </source>
</evidence>
<dbReference type="EMBL" id="PHFW01000002">
    <property type="protein sequence ID" value="PQM27774.1"/>
    <property type="molecule type" value="Genomic_DNA"/>
</dbReference>
<reference evidence="3" key="1">
    <citation type="submission" date="2017-11" db="EMBL/GenBank/DDBJ databases">
        <title>The complete genome sequence of Sphingopyxis pomeranensis sp. nov. strain WS5A3p.</title>
        <authorList>
            <person name="Kaminski M.A."/>
        </authorList>
    </citation>
    <scope>NUCLEOTIDE SEQUENCE [LARGE SCALE GENOMIC DNA]</scope>
    <source>
        <strain evidence="3">WS5A3p</strain>
    </source>
</reference>
<accession>A0A2S8B5U0</accession>
<proteinExistence type="predicted"/>
<sequence length="105" mass="11587">MTLQTKYPAGPVIEKRNWKFGRGMTARRWWHGGDAAPLRANPDQRDVKNPDRWKAGGEGMQGGYLLPNESVGARSLIFAAAVRSGLAVLHRSVVIAPRAHDGWAR</sequence>
<feature type="compositionally biased region" description="Basic and acidic residues" evidence="1">
    <location>
        <begin position="42"/>
        <end position="54"/>
    </location>
</feature>
<keyword evidence="3" id="KW-1185">Reference proteome</keyword>
<organism evidence="2 3">
    <name type="scientific">Sphingopyxis lindanitolerans</name>
    <dbReference type="NCBI Taxonomy" id="2054227"/>
    <lineage>
        <taxon>Bacteria</taxon>
        <taxon>Pseudomonadati</taxon>
        <taxon>Pseudomonadota</taxon>
        <taxon>Alphaproteobacteria</taxon>
        <taxon>Sphingomonadales</taxon>
        <taxon>Sphingomonadaceae</taxon>
        <taxon>Sphingopyxis</taxon>
    </lineage>
</organism>
<gene>
    <name evidence="2" type="ORF">CVO77_04195</name>
</gene>